<evidence type="ECO:0000313" key="2">
    <source>
        <dbReference type="Proteomes" id="UP000217182"/>
    </source>
</evidence>
<dbReference type="KEGG" id="gqu:AWC35_18275"/>
<keyword evidence="2" id="KW-1185">Reference proteome</keyword>
<reference evidence="1 2" key="1">
    <citation type="submission" date="2016-01" db="EMBL/GenBank/DDBJ databases">
        <authorList>
            <person name="Oliw E.H."/>
        </authorList>
    </citation>
    <scope>NUCLEOTIDE SEQUENCE [LARGE SCALE GENOMIC DNA]</scope>
    <source>
        <strain evidence="1 2">FRB97</strain>
    </source>
</reference>
<proteinExistence type="predicted"/>
<dbReference type="EMBL" id="CP014136">
    <property type="protein sequence ID" value="ATA21137.1"/>
    <property type="molecule type" value="Genomic_DNA"/>
</dbReference>
<gene>
    <name evidence="1" type="ORF">AWC35_18275</name>
</gene>
<organism evidence="1 2">
    <name type="scientific">Gibbsiella quercinecans</name>
    <dbReference type="NCBI Taxonomy" id="929813"/>
    <lineage>
        <taxon>Bacteria</taxon>
        <taxon>Pseudomonadati</taxon>
        <taxon>Pseudomonadota</taxon>
        <taxon>Gammaproteobacteria</taxon>
        <taxon>Enterobacterales</taxon>
        <taxon>Yersiniaceae</taxon>
        <taxon>Gibbsiella</taxon>
    </lineage>
</organism>
<protein>
    <submittedName>
        <fullName evidence="1">Uncharacterized protein</fullName>
    </submittedName>
</protein>
<accession>A0A250B4S4</accession>
<dbReference type="AlphaFoldDB" id="A0A250B4S4"/>
<name>A0A250B4S4_9GAMM</name>
<evidence type="ECO:0000313" key="1">
    <source>
        <dbReference type="EMBL" id="ATA21137.1"/>
    </source>
</evidence>
<dbReference type="Proteomes" id="UP000217182">
    <property type="component" value="Chromosome"/>
</dbReference>
<sequence>MQVIFMKMNLYLANSVSHIFIPKYRRPKRLFVIGVFIMNLTFRENPQLGNHKLDLGRQF</sequence>